<feature type="compositionally biased region" description="Basic residues" evidence="1">
    <location>
        <begin position="100"/>
        <end position="124"/>
    </location>
</feature>
<keyword evidence="2" id="KW-0472">Membrane</keyword>
<gene>
    <name evidence="3" type="ORF">WR25_07463</name>
</gene>
<feature type="transmembrane region" description="Helical" evidence="2">
    <location>
        <begin position="20"/>
        <end position="42"/>
    </location>
</feature>
<evidence type="ECO:0000313" key="3">
    <source>
        <dbReference type="EMBL" id="PAV64911.1"/>
    </source>
</evidence>
<dbReference type="Proteomes" id="UP000218231">
    <property type="component" value="Unassembled WGS sequence"/>
</dbReference>
<feature type="compositionally biased region" description="Low complexity" evidence="1">
    <location>
        <begin position="80"/>
        <end position="98"/>
    </location>
</feature>
<dbReference type="AlphaFoldDB" id="A0A2A2JTC1"/>
<evidence type="ECO:0000256" key="2">
    <source>
        <dbReference type="SAM" id="Phobius"/>
    </source>
</evidence>
<organism evidence="3 4">
    <name type="scientific">Diploscapter pachys</name>
    <dbReference type="NCBI Taxonomy" id="2018661"/>
    <lineage>
        <taxon>Eukaryota</taxon>
        <taxon>Metazoa</taxon>
        <taxon>Ecdysozoa</taxon>
        <taxon>Nematoda</taxon>
        <taxon>Chromadorea</taxon>
        <taxon>Rhabditida</taxon>
        <taxon>Rhabditina</taxon>
        <taxon>Rhabditomorpha</taxon>
        <taxon>Rhabditoidea</taxon>
        <taxon>Rhabditidae</taxon>
        <taxon>Diploscapter</taxon>
    </lineage>
</organism>
<feature type="compositionally biased region" description="Basic residues" evidence="1">
    <location>
        <begin position="55"/>
        <end position="73"/>
    </location>
</feature>
<proteinExistence type="predicted"/>
<keyword evidence="4" id="KW-1185">Reference proteome</keyword>
<evidence type="ECO:0000256" key="1">
    <source>
        <dbReference type="SAM" id="MobiDB-lite"/>
    </source>
</evidence>
<feature type="region of interest" description="Disordered" evidence="1">
    <location>
        <begin position="55"/>
        <end position="133"/>
    </location>
</feature>
<keyword evidence="2" id="KW-1133">Transmembrane helix</keyword>
<comment type="caution">
    <text evidence="3">The sequence shown here is derived from an EMBL/GenBank/DDBJ whole genome shotgun (WGS) entry which is preliminary data.</text>
</comment>
<dbReference type="EMBL" id="LIAE01010235">
    <property type="protein sequence ID" value="PAV64911.1"/>
    <property type="molecule type" value="Genomic_DNA"/>
</dbReference>
<keyword evidence="2" id="KW-0812">Transmembrane</keyword>
<sequence length="168" mass="17748">MPASTANPSKGGGPNFILPFGIFFVIGAVFGVLLGLSMTALVRCLTKQRLKHVPRIKKIKAKKKGKEGKKGKKGREDKSGISSSSNMSSVSSAESAMSPKKSKGSGKKKGSKKKKDTGKKKGRAAKGEPSLHSPTSDCIPDMFCLSALSFPSSYTLSFTLCHIQISAL</sequence>
<protein>
    <submittedName>
        <fullName evidence="3">Uncharacterized protein</fullName>
    </submittedName>
</protein>
<name>A0A2A2JTC1_9BILA</name>
<accession>A0A2A2JTC1</accession>
<evidence type="ECO:0000313" key="4">
    <source>
        <dbReference type="Proteomes" id="UP000218231"/>
    </source>
</evidence>
<reference evidence="3 4" key="1">
    <citation type="journal article" date="2017" name="Curr. Biol.">
        <title>Genome architecture and evolution of a unichromosomal asexual nematode.</title>
        <authorList>
            <person name="Fradin H."/>
            <person name="Zegar C."/>
            <person name="Gutwein M."/>
            <person name="Lucas J."/>
            <person name="Kovtun M."/>
            <person name="Corcoran D."/>
            <person name="Baugh L.R."/>
            <person name="Kiontke K."/>
            <person name="Gunsalus K."/>
            <person name="Fitch D.H."/>
            <person name="Piano F."/>
        </authorList>
    </citation>
    <scope>NUCLEOTIDE SEQUENCE [LARGE SCALE GENOMIC DNA]</scope>
    <source>
        <strain evidence="3">PF1309</strain>
    </source>
</reference>